<keyword evidence="12" id="KW-0472">Membrane</keyword>
<evidence type="ECO:0000256" key="5">
    <source>
        <dbReference type="ARBA" id="ARBA00022723"/>
    </source>
</evidence>
<dbReference type="EC" id="2.7.1.180" evidence="1 10"/>
<evidence type="ECO:0000256" key="3">
    <source>
        <dbReference type="ARBA" id="ARBA00022630"/>
    </source>
</evidence>
<dbReference type="EMBL" id="DVLT01000004">
    <property type="protein sequence ID" value="HIU01741.1"/>
    <property type="molecule type" value="Genomic_DNA"/>
</dbReference>
<feature type="binding site" evidence="11">
    <location>
        <position position="294"/>
    </location>
    <ligand>
        <name>Mg(2+)</name>
        <dbReference type="ChEBI" id="CHEBI:18420"/>
    </ligand>
</feature>
<keyword evidence="6 10" id="KW-0274">FAD</keyword>
<dbReference type="Pfam" id="PF02424">
    <property type="entry name" value="ApbE"/>
    <property type="match status" value="1"/>
</dbReference>
<organism evidence="13 14">
    <name type="scientific">Candidatus Onthocola gallistercoris</name>
    <dbReference type="NCBI Taxonomy" id="2840876"/>
    <lineage>
        <taxon>Bacteria</taxon>
        <taxon>Bacillati</taxon>
        <taxon>Bacillota</taxon>
        <taxon>Bacilli</taxon>
        <taxon>Candidatus Onthocola</taxon>
    </lineage>
</organism>
<keyword evidence="12" id="KW-0812">Transmembrane</keyword>
<comment type="similarity">
    <text evidence="10">Belongs to the ApbE family.</text>
</comment>
<dbReference type="PANTHER" id="PTHR30040:SF2">
    <property type="entry name" value="FAD:PROTEIN FMN TRANSFERASE"/>
    <property type="match status" value="1"/>
</dbReference>
<evidence type="ECO:0000256" key="1">
    <source>
        <dbReference type="ARBA" id="ARBA00011955"/>
    </source>
</evidence>
<dbReference type="Proteomes" id="UP000824164">
    <property type="component" value="Unassembled WGS sequence"/>
</dbReference>
<dbReference type="Gene3D" id="3.10.520.10">
    <property type="entry name" value="ApbE-like domains"/>
    <property type="match status" value="1"/>
</dbReference>
<evidence type="ECO:0000313" key="13">
    <source>
        <dbReference type="EMBL" id="HIU01741.1"/>
    </source>
</evidence>
<evidence type="ECO:0000256" key="12">
    <source>
        <dbReference type="SAM" id="Phobius"/>
    </source>
</evidence>
<evidence type="ECO:0000313" key="14">
    <source>
        <dbReference type="Proteomes" id="UP000824164"/>
    </source>
</evidence>
<comment type="catalytic activity">
    <reaction evidence="9 10">
        <text>L-threonyl-[protein] + FAD = FMN-L-threonyl-[protein] + AMP + H(+)</text>
        <dbReference type="Rhea" id="RHEA:36847"/>
        <dbReference type="Rhea" id="RHEA-COMP:11060"/>
        <dbReference type="Rhea" id="RHEA-COMP:11061"/>
        <dbReference type="ChEBI" id="CHEBI:15378"/>
        <dbReference type="ChEBI" id="CHEBI:30013"/>
        <dbReference type="ChEBI" id="CHEBI:57692"/>
        <dbReference type="ChEBI" id="CHEBI:74257"/>
        <dbReference type="ChEBI" id="CHEBI:456215"/>
        <dbReference type="EC" id="2.7.1.180"/>
    </reaction>
</comment>
<dbReference type="GO" id="GO:0046872">
    <property type="term" value="F:metal ion binding"/>
    <property type="evidence" value="ECO:0007669"/>
    <property type="project" value="UniProtKB-UniRule"/>
</dbReference>
<evidence type="ECO:0000256" key="11">
    <source>
        <dbReference type="PIRSR" id="PIRSR006268-2"/>
    </source>
</evidence>
<keyword evidence="4 10" id="KW-0808">Transferase</keyword>
<gene>
    <name evidence="13" type="ORF">IAB63_00630</name>
</gene>
<evidence type="ECO:0000256" key="2">
    <source>
        <dbReference type="ARBA" id="ARBA00016337"/>
    </source>
</evidence>
<dbReference type="AlphaFoldDB" id="A0A9D1HE98"/>
<keyword evidence="7 10" id="KW-0460">Magnesium</keyword>
<proteinExistence type="inferred from homology"/>
<keyword evidence="3 10" id="KW-0285">Flavoprotein</keyword>
<feature type="binding site" evidence="11">
    <location>
        <position position="176"/>
    </location>
    <ligand>
        <name>Mg(2+)</name>
        <dbReference type="ChEBI" id="CHEBI:18420"/>
    </ligand>
</feature>
<evidence type="ECO:0000256" key="6">
    <source>
        <dbReference type="ARBA" id="ARBA00022827"/>
    </source>
</evidence>
<dbReference type="PANTHER" id="PTHR30040">
    <property type="entry name" value="THIAMINE BIOSYNTHESIS LIPOPROTEIN APBE"/>
    <property type="match status" value="1"/>
</dbReference>
<evidence type="ECO:0000256" key="10">
    <source>
        <dbReference type="PIRNR" id="PIRNR006268"/>
    </source>
</evidence>
<sequence length="350" mass="38690">MKKNYPEKPWKTFVLTVVMVLVVVVYISCSRKETESSRSVQGTTFAMDTAITTTLYGGTEEDLSDTDRYLTDLGQKLDWRVEGSLTETFNTEHQADFSEFADMIETILDVAEKSNGAFDPTILSVSKLWDFGGDNQRRPSDEEIQTALSHVDHTKLTFSDGILSTTDTDVQLELGAVGKGYAIMEAADMLDRDRIPSALLSAGSSITTFGERPGQDGFRVGLRDPRGEADDLIGVLTVTDLSIATSGDYERYFIEDGVRYHHILDGRTGYPADSGLMSVSVIHENGTLCDALSTAGFILGLEEGMDLMDTYDAMAIFIDTDKNVYYNDETIMDFLDFQGSGEGYTLIQYH</sequence>
<evidence type="ECO:0000256" key="4">
    <source>
        <dbReference type="ARBA" id="ARBA00022679"/>
    </source>
</evidence>
<feature type="binding site" evidence="11">
    <location>
        <position position="290"/>
    </location>
    <ligand>
        <name>Mg(2+)</name>
        <dbReference type="ChEBI" id="CHEBI:18420"/>
    </ligand>
</feature>
<reference evidence="13" key="1">
    <citation type="submission" date="2020-10" db="EMBL/GenBank/DDBJ databases">
        <authorList>
            <person name="Gilroy R."/>
        </authorList>
    </citation>
    <scope>NUCLEOTIDE SEQUENCE</scope>
    <source>
        <strain evidence="13">CHK187-14744</strain>
    </source>
</reference>
<name>A0A9D1HE98_9FIRM</name>
<accession>A0A9D1HE98</accession>
<dbReference type="InterPro" id="IPR003374">
    <property type="entry name" value="ApbE-like_sf"/>
</dbReference>
<evidence type="ECO:0000256" key="8">
    <source>
        <dbReference type="ARBA" id="ARBA00031306"/>
    </source>
</evidence>
<dbReference type="InterPro" id="IPR024932">
    <property type="entry name" value="ApbE"/>
</dbReference>
<feature type="transmembrane region" description="Helical" evidence="12">
    <location>
        <begin position="12"/>
        <end position="28"/>
    </location>
</feature>
<dbReference type="PIRSF" id="PIRSF006268">
    <property type="entry name" value="ApbE"/>
    <property type="match status" value="1"/>
</dbReference>
<dbReference type="SUPFAM" id="SSF143631">
    <property type="entry name" value="ApbE-like"/>
    <property type="match status" value="1"/>
</dbReference>
<keyword evidence="5 10" id="KW-0479">Metal-binding</keyword>
<keyword evidence="12" id="KW-1133">Transmembrane helix</keyword>
<reference evidence="13" key="2">
    <citation type="journal article" date="2021" name="PeerJ">
        <title>Extensive microbial diversity within the chicken gut microbiome revealed by metagenomics and culture.</title>
        <authorList>
            <person name="Gilroy R."/>
            <person name="Ravi A."/>
            <person name="Getino M."/>
            <person name="Pursley I."/>
            <person name="Horton D.L."/>
            <person name="Alikhan N.F."/>
            <person name="Baker D."/>
            <person name="Gharbi K."/>
            <person name="Hall N."/>
            <person name="Watson M."/>
            <person name="Adriaenssens E.M."/>
            <person name="Foster-Nyarko E."/>
            <person name="Jarju S."/>
            <person name="Secka A."/>
            <person name="Antonio M."/>
            <person name="Oren A."/>
            <person name="Chaudhuri R.R."/>
            <person name="La Ragione R."/>
            <person name="Hildebrand F."/>
            <person name="Pallen M.J."/>
        </authorList>
    </citation>
    <scope>NUCLEOTIDE SEQUENCE</scope>
    <source>
        <strain evidence="13">CHK187-14744</strain>
    </source>
</reference>
<protein>
    <recommendedName>
        <fullName evidence="2 10">FAD:protein FMN transferase</fullName>
        <ecNumber evidence="1 10">2.7.1.180</ecNumber>
    </recommendedName>
    <alternativeName>
        <fullName evidence="8 10">Flavin transferase</fullName>
    </alternativeName>
</protein>
<dbReference type="GO" id="GO:0016740">
    <property type="term" value="F:transferase activity"/>
    <property type="evidence" value="ECO:0007669"/>
    <property type="project" value="UniProtKB-UniRule"/>
</dbReference>
<evidence type="ECO:0000256" key="7">
    <source>
        <dbReference type="ARBA" id="ARBA00022842"/>
    </source>
</evidence>
<evidence type="ECO:0000256" key="9">
    <source>
        <dbReference type="ARBA" id="ARBA00048540"/>
    </source>
</evidence>
<comment type="caution">
    <text evidence="13">The sequence shown here is derived from an EMBL/GenBank/DDBJ whole genome shotgun (WGS) entry which is preliminary data.</text>
</comment>
<comment type="cofactor">
    <cofactor evidence="11">
        <name>Mg(2+)</name>
        <dbReference type="ChEBI" id="CHEBI:18420"/>
    </cofactor>
    <cofactor evidence="11">
        <name>Mn(2+)</name>
        <dbReference type="ChEBI" id="CHEBI:29035"/>
    </cofactor>
    <text evidence="11">Magnesium. Can also use manganese.</text>
</comment>